<reference evidence="4" key="1">
    <citation type="submission" date="2015-05" db="EMBL/GenBank/DDBJ databases">
        <authorList>
            <person name="Wang D.B."/>
            <person name="Wang M."/>
        </authorList>
    </citation>
    <scope>NUCLEOTIDE SEQUENCE</scope>
    <source>
        <strain evidence="4">36-1</strain>
    </source>
</reference>
<dbReference type="Proteomes" id="UP001287286">
    <property type="component" value="Unassembled WGS sequence"/>
</dbReference>
<evidence type="ECO:0000313" key="3">
    <source>
        <dbReference type="EMBL" id="KAK4092114.1"/>
    </source>
</evidence>
<reference evidence="4 5" key="2">
    <citation type="journal article" date="2016" name="Front. Microbiol.">
        <title>Genome and transcriptome sequences reveal the specific parasitism of the nematophagous Purpureocillium lilacinum 36-1.</title>
        <authorList>
            <person name="Xie J."/>
            <person name="Li S."/>
            <person name="Mo C."/>
            <person name="Xiao X."/>
            <person name="Peng D."/>
            <person name="Wang G."/>
            <person name="Xiao Y."/>
        </authorList>
    </citation>
    <scope>NUCLEOTIDE SEQUENCE [LARGE SCALE GENOMIC DNA]</scope>
    <source>
        <strain evidence="4 5">36-1</strain>
    </source>
</reference>
<dbReference type="Gene3D" id="1.10.3210.10">
    <property type="entry name" value="Hypothetical protein af1432"/>
    <property type="match status" value="1"/>
</dbReference>
<name>A0A2U3EQY4_PURLI</name>
<accession>A0A2U3EQY4</accession>
<dbReference type="SUPFAM" id="SSF109604">
    <property type="entry name" value="HD-domain/PDEase-like"/>
    <property type="match status" value="1"/>
</dbReference>
<organism evidence="4 5">
    <name type="scientific">Purpureocillium lilacinum</name>
    <name type="common">Paecilomyces lilacinus</name>
    <dbReference type="NCBI Taxonomy" id="33203"/>
    <lineage>
        <taxon>Eukaryota</taxon>
        <taxon>Fungi</taxon>
        <taxon>Dikarya</taxon>
        <taxon>Ascomycota</taxon>
        <taxon>Pezizomycotina</taxon>
        <taxon>Sordariomycetes</taxon>
        <taxon>Hypocreomycetidae</taxon>
        <taxon>Hypocreales</taxon>
        <taxon>Ophiocordycipitaceae</taxon>
        <taxon>Purpureocillium</taxon>
    </lineage>
</organism>
<dbReference type="Pfam" id="PF01966">
    <property type="entry name" value="HD"/>
    <property type="match status" value="1"/>
</dbReference>
<dbReference type="EMBL" id="LCWV01000001">
    <property type="protein sequence ID" value="PWI76910.1"/>
    <property type="molecule type" value="Genomic_DNA"/>
</dbReference>
<evidence type="ECO:0000313" key="4">
    <source>
        <dbReference type="EMBL" id="PWI76910.1"/>
    </source>
</evidence>
<dbReference type="InterPro" id="IPR006674">
    <property type="entry name" value="HD_domain"/>
</dbReference>
<dbReference type="InterPro" id="IPR052567">
    <property type="entry name" value="OP_Dioxygenase"/>
</dbReference>
<feature type="domain" description="HD" evidence="2">
    <location>
        <begin position="36"/>
        <end position="118"/>
    </location>
</feature>
<comment type="caution">
    <text evidence="4">The sequence shown here is derived from an EMBL/GenBank/DDBJ whole genome shotgun (WGS) entry which is preliminary data.</text>
</comment>
<feature type="region of interest" description="Disordered" evidence="1">
    <location>
        <begin position="385"/>
        <end position="407"/>
    </location>
</feature>
<feature type="compositionally biased region" description="Polar residues" evidence="1">
    <location>
        <begin position="386"/>
        <end position="397"/>
    </location>
</feature>
<evidence type="ECO:0000256" key="1">
    <source>
        <dbReference type="SAM" id="MobiDB-lite"/>
    </source>
</evidence>
<dbReference type="AlphaFoldDB" id="A0A2U3EQY4"/>
<dbReference type="Proteomes" id="UP000245956">
    <property type="component" value="Unassembled WGS sequence"/>
</dbReference>
<sequence>MLPSVESHARETVRQLFDFILAQGNTDYLGERVSQLEHSLQCGYLAQQSQQYGHDQDVILGALLHDVGRFIPAADSMPKMIAPDGSYVGRASHEILGERYLRQLGFSDKVCQLVGSHVMAKRYLTAVDKDYYEGLSETSKRTLKYQGGIFDQDQVKEAQKDSLLNAKLAVRKWDDEAKVPGRIVPGLLEYEDIATNCLIASRTRFHDFGSYRFALPQQPRLILGVSHFDATAFQNSVEAERLPTLASVVGSSAKAIADFLHTPRQSTSSESTWNADISDLLLRRGVRIRILDTQAECTCTEPSDQPERVGADSEEPSAFAAINEAIKGLEDGDVDIACVATLHLPTAKDPTYRTCLDWLDRELCRLASANASAMIVERHGRGLGATLSSPSASNQTAPRRPKSQGEDGDLDLIHYALIHF</sequence>
<proteinExistence type="predicted"/>
<evidence type="ECO:0000313" key="6">
    <source>
        <dbReference type="Proteomes" id="UP001287286"/>
    </source>
</evidence>
<gene>
    <name evidence="4" type="ORF">PCL_04104</name>
    <name evidence="3" type="ORF">Purlil1_3367</name>
</gene>
<dbReference type="PANTHER" id="PTHR40202:SF1">
    <property type="entry name" value="HD DOMAIN-CONTAINING PROTEIN"/>
    <property type="match status" value="1"/>
</dbReference>
<evidence type="ECO:0000313" key="5">
    <source>
        <dbReference type="Proteomes" id="UP000245956"/>
    </source>
</evidence>
<keyword evidence="6" id="KW-1185">Reference proteome</keyword>
<reference evidence="3" key="3">
    <citation type="submission" date="2023-11" db="EMBL/GenBank/DDBJ databases">
        <authorList>
            <person name="Beijen E."/>
            <person name="Ohm R.A."/>
        </authorList>
    </citation>
    <scope>NUCLEOTIDE SEQUENCE</scope>
    <source>
        <strain evidence="3">CBS 150709</strain>
    </source>
</reference>
<dbReference type="PANTHER" id="PTHR40202">
    <property type="match status" value="1"/>
</dbReference>
<protein>
    <recommendedName>
        <fullName evidence="2">HD domain-containing protein</fullName>
    </recommendedName>
</protein>
<reference evidence="3 6" key="4">
    <citation type="journal article" date="2024" name="Microbiol. Resour. Announc.">
        <title>Genome annotations for the ascomycete fungi Trichoderma harzianum, Trichoderma aggressivum, and Purpureocillium lilacinum.</title>
        <authorList>
            <person name="Beijen E.P.W."/>
            <person name="Ohm R.A."/>
        </authorList>
    </citation>
    <scope>NUCLEOTIDE SEQUENCE [LARGE SCALE GENOMIC DNA]</scope>
    <source>
        <strain evidence="3 6">CBS 150709</strain>
    </source>
</reference>
<evidence type="ECO:0000259" key="2">
    <source>
        <dbReference type="Pfam" id="PF01966"/>
    </source>
</evidence>
<dbReference type="EMBL" id="JAWRVI010000009">
    <property type="protein sequence ID" value="KAK4092114.1"/>
    <property type="molecule type" value="Genomic_DNA"/>
</dbReference>